<evidence type="ECO:0000256" key="9">
    <source>
        <dbReference type="ARBA" id="ARBA00022630"/>
    </source>
</evidence>
<dbReference type="Pfam" id="PF00042">
    <property type="entry name" value="Globin"/>
    <property type="match status" value="1"/>
</dbReference>
<keyword evidence="14" id="KW-0408">Iron</keyword>
<evidence type="ECO:0000256" key="4">
    <source>
        <dbReference type="ARBA" id="ARBA00008414"/>
    </source>
</evidence>
<evidence type="ECO:0000256" key="15">
    <source>
        <dbReference type="ARBA" id="ARBA00023027"/>
    </source>
</evidence>
<comment type="cofactor">
    <cofactor evidence="2">
        <name>FAD</name>
        <dbReference type="ChEBI" id="CHEBI:57692"/>
    </cofactor>
</comment>
<dbReference type="InterPro" id="IPR012292">
    <property type="entry name" value="Globin/Proto"/>
</dbReference>
<comment type="similarity">
    <text evidence="4">Belongs to the globin family. Two-domain flavohemoproteins subfamily.</text>
</comment>
<dbReference type="GO" id="GO:0071949">
    <property type="term" value="F:FAD binding"/>
    <property type="evidence" value="ECO:0007669"/>
    <property type="project" value="TreeGrafter"/>
</dbReference>
<dbReference type="Gene3D" id="2.40.30.10">
    <property type="entry name" value="Translation factors"/>
    <property type="match status" value="1"/>
</dbReference>
<dbReference type="Pfam" id="PF00175">
    <property type="entry name" value="NAD_binding_1"/>
    <property type="match status" value="1"/>
</dbReference>
<dbReference type="SUPFAM" id="SSF52343">
    <property type="entry name" value="Ferredoxin reductase-like, C-terminal NADP-linked domain"/>
    <property type="match status" value="1"/>
</dbReference>
<dbReference type="PANTHER" id="PTHR43396:SF3">
    <property type="entry name" value="FLAVOHEMOPROTEIN"/>
    <property type="match status" value="1"/>
</dbReference>
<dbReference type="AlphaFoldDB" id="A0A2T4U9E6"/>
<dbReference type="RefSeq" id="WP_107583611.1">
    <property type="nucleotide sequence ID" value="NZ_PZJJ01000003.1"/>
</dbReference>
<protein>
    <recommendedName>
        <fullName evidence="6">Flavohemoprotein</fullName>
        <ecNumber evidence="5">1.14.12.17</ecNumber>
    </recommendedName>
    <alternativeName>
        <fullName evidence="17">Flavohemoglobin</fullName>
    </alternativeName>
    <alternativeName>
        <fullName evidence="16">Hemoglobin-like protein</fullName>
    </alternativeName>
    <alternativeName>
        <fullName evidence="18">Nitric oxide dioxygenase</fullName>
    </alternativeName>
</protein>
<reference evidence="24 25" key="1">
    <citation type="submission" date="2018-03" db="EMBL/GenBank/DDBJ databases">
        <title>Alkalicoccus saliphilus sp. nov., isolated from a mineral pool.</title>
        <authorList>
            <person name="Zhao B."/>
        </authorList>
    </citation>
    <scope>NUCLEOTIDE SEQUENCE [LARGE SCALE GENOMIC DNA]</scope>
    <source>
        <strain evidence="24 25">6AG</strain>
    </source>
</reference>
<keyword evidence="11" id="KW-0274">FAD</keyword>
<evidence type="ECO:0000256" key="8">
    <source>
        <dbReference type="ARBA" id="ARBA00022621"/>
    </source>
</evidence>
<name>A0A2T4U9E6_9BACI</name>
<dbReference type="PANTHER" id="PTHR43396">
    <property type="entry name" value="FLAVOHEMOPROTEIN"/>
    <property type="match status" value="1"/>
</dbReference>
<keyword evidence="21" id="KW-0813">Transport</keyword>
<keyword evidence="13" id="KW-0560">Oxidoreductase</keyword>
<evidence type="ECO:0000256" key="21">
    <source>
        <dbReference type="RuleBase" id="RU000356"/>
    </source>
</evidence>
<keyword evidence="10" id="KW-0479">Metal-binding</keyword>
<comment type="caution">
    <text evidence="24">The sequence shown here is derived from an EMBL/GenBank/DDBJ whole genome shotgun (WGS) entry which is preliminary data.</text>
</comment>
<dbReference type="FunFam" id="3.40.50.80:FF:000010">
    <property type="entry name" value="Flavohemoprotein"/>
    <property type="match status" value="1"/>
</dbReference>
<dbReference type="InterPro" id="IPR008333">
    <property type="entry name" value="Cbr1-like_FAD-bd_dom"/>
</dbReference>
<dbReference type="InterPro" id="IPR017938">
    <property type="entry name" value="Riboflavin_synthase-like_b-brl"/>
</dbReference>
<dbReference type="FunFam" id="1.10.490.10:FF:000003">
    <property type="entry name" value="Flavohemoprotein"/>
    <property type="match status" value="1"/>
</dbReference>
<dbReference type="InterPro" id="IPR001433">
    <property type="entry name" value="OxRdtase_FAD/NAD-bd"/>
</dbReference>
<evidence type="ECO:0000256" key="14">
    <source>
        <dbReference type="ARBA" id="ARBA00023004"/>
    </source>
</evidence>
<evidence type="ECO:0000256" key="5">
    <source>
        <dbReference type="ARBA" id="ARBA00012229"/>
    </source>
</evidence>
<evidence type="ECO:0000313" key="25">
    <source>
        <dbReference type="Proteomes" id="UP000240509"/>
    </source>
</evidence>
<proteinExistence type="inferred from homology"/>
<comment type="catalytic activity">
    <reaction evidence="19">
        <text>2 nitric oxide + NADH + 2 O2 = 2 nitrate + NAD(+) + H(+)</text>
        <dbReference type="Rhea" id="RHEA:19469"/>
        <dbReference type="ChEBI" id="CHEBI:15378"/>
        <dbReference type="ChEBI" id="CHEBI:15379"/>
        <dbReference type="ChEBI" id="CHEBI:16480"/>
        <dbReference type="ChEBI" id="CHEBI:17632"/>
        <dbReference type="ChEBI" id="CHEBI:57540"/>
        <dbReference type="ChEBI" id="CHEBI:57945"/>
        <dbReference type="EC" id="1.14.12.17"/>
    </reaction>
</comment>
<feature type="domain" description="Globin" evidence="22">
    <location>
        <begin position="1"/>
        <end position="138"/>
    </location>
</feature>
<evidence type="ECO:0000256" key="13">
    <source>
        <dbReference type="ARBA" id="ARBA00023002"/>
    </source>
</evidence>
<accession>A0A2T4U9E6</accession>
<keyword evidence="15" id="KW-0520">NAD</keyword>
<keyword evidence="7 21" id="KW-0349">Heme</keyword>
<comment type="catalytic activity">
    <reaction evidence="20">
        <text>2 nitric oxide + NADPH + 2 O2 = 2 nitrate + NADP(+) + H(+)</text>
        <dbReference type="Rhea" id="RHEA:19465"/>
        <dbReference type="ChEBI" id="CHEBI:15378"/>
        <dbReference type="ChEBI" id="CHEBI:15379"/>
        <dbReference type="ChEBI" id="CHEBI:16480"/>
        <dbReference type="ChEBI" id="CHEBI:17632"/>
        <dbReference type="ChEBI" id="CHEBI:57783"/>
        <dbReference type="ChEBI" id="CHEBI:58349"/>
        <dbReference type="EC" id="1.14.12.17"/>
    </reaction>
</comment>
<evidence type="ECO:0000256" key="12">
    <source>
        <dbReference type="ARBA" id="ARBA00022857"/>
    </source>
</evidence>
<dbReference type="InterPro" id="IPR000971">
    <property type="entry name" value="Globin"/>
</dbReference>
<dbReference type="GO" id="GO:0019825">
    <property type="term" value="F:oxygen binding"/>
    <property type="evidence" value="ECO:0007669"/>
    <property type="project" value="InterPro"/>
</dbReference>
<evidence type="ECO:0000256" key="6">
    <source>
        <dbReference type="ARBA" id="ARBA00014637"/>
    </source>
</evidence>
<dbReference type="OrthoDB" id="9801223at2"/>
<dbReference type="EC" id="1.14.12.17" evidence="5"/>
<evidence type="ECO:0000256" key="7">
    <source>
        <dbReference type="ARBA" id="ARBA00022617"/>
    </source>
</evidence>
<evidence type="ECO:0000256" key="19">
    <source>
        <dbReference type="ARBA" id="ARBA00048649"/>
    </source>
</evidence>
<dbReference type="Gene3D" id="3.40.50.80">
    <property type="entry name" value="Nucleotide-binding domain of ferredoxin-NADP reductase (FNR) module"/>
    <property type="match status" value="1"/>
</dbReference>
<dbReference type="Proteomes" id="UP000240509">
    <property type="component" value="Unassembled WGS sequence"/>
</dbReference>
<evidence type="ECO:0000313" key="24">
    <source>
        <dbReference type="EMBL" id="PTL40022.1"/>
    </source>
</evidence>
<dbReference type="GO" id="GO:0005344">
    <property type="term" value="F:oxygen carrier activity"/>
    <property type="evidence" value="ECO:0007669"/>
    <property type="project" value="UniProtKB-KW"/>
</dbReference>
<comment type="cofactor">
    <cofactor evidence="1">
        <name>heme b</name>
        <dbReference type="ChEBI" id="CHEBI:60344"/>
    </cofactor>
</comment>
<keyword evidence="8 21" id="KW-0561">Oxygen transport</keyword>
<dbReference type="InterPro" id="IPR009050">
    <property type="entry name" value="Globin-like_sf"/>
</dbReference>
<dbReference type="InterPro" id="IPR039261">
    <property type="entry name" value="FNR_nucleotide-bd"/>
</dbReference>
<feature type="domain" description="FAD-binding FR-type" evidence="23">
    <location>
        <begin position="147"/>
        <end position="254"/>
    </location>
</feature>
<dbReference type="GO" id="GO:0020037">
    <property type="term" value="F:heme binding"/>
    <property type="evidence" value="ECO:0007669"/>
    <property type="project" value="InterPro"/>
</dbReference>
<gene>
    <name evidence="24" type="ORF">C6Y45_03355</name>
</gene>
<evidence type="ECO:0000256" key="20">
    <source>
        <dbReference type="ARBA" id="ARBA00049433"/>
    </source>
</evidence>
<dbReference type="GO" id="GO:0046210">
    <property type="term" value="P:nitric oxide catabolic process"/>
    <property type="evidence" value="ECO:0007669"/>
    <property type="project" value="TreeGrafter"/>
</dbReference>
<sequence>MLTDQQISTIKATIPVLEEHGTTVTTHFYKKMFADHPELLNLFNHVNQETGNQPKALAYSLYQSAVHIEQLEAILPVVKQIAHKHRSIGVQAEHYPIVGEYLLKAMQEILDLNENDPVIEAWGAAYGIIADIFIQVEQEMYEAAAWDDFRPLKVKKKEAESEEIMSFYLGTENDEPLPSFAPGQYISIKAEIPGEKYQHIRQYSLSDAPGRGHYRISVKREKQPEGLVSNYLHDHVEVGDTLLFSAPAGDFTVQETEAPLVLLSGGVGVTPLLSMYKLVRESQPSRPVTFVQAVRNENVHGLAEEIAELKQDDHVRHITVYEEPEKADAGDFQGRLTPDALLSFLPDEEAEYYLCGPELFMQAVYDMLREAGIPAERISYEFFGPTMTLVENA</sequence>
<dbReference type="PRINTS" id="PR00410">
    <property type="entry name" value="PHEHYDRXLASE"/>
</dbReference>
<dbReference type="EMBL" id="PZJJ01000003">
    <property type="protein sequence ID" value="PTL40022.1"/>
    <property type="molecule type" value="Genomic_DNA"/>
</dbReference>
<dbReference type="CDD" id="cd06184">
    <property type="entry name" value="flavohem_like_fad_nad_binding"/>
    <property type="match status" value="1"/>
</dbReference>
<dbReference type="NCBIfam" id="NF009805">
    <property type="entry name" value="PRK13289.1"/>
    <property type="match status" value="1"/>
</dbReference>
<evidence type="ECO:0000256" key="17">
    <source>
        <dbReference type="ARBA" id="ARBA00030929"/>
    </source>
</evidence>
<dbReference type="GO" id="GO:0008941">
    <property type="term" value="F:nitric oxide dioxygenase NAD(P)H activity"/>
    <property type="evidence" value="ECO:0007669"/>
    <property type="project" value="UniProtKB-EC"/>
</dbReference>
<dbReference type="GO" id="GO:0046872">
    <property type="term" value="F:metal ion binding"/>
    <property type="evidence" value="ECO:0007669"/>
    <property type="project" value="UniProtKB-KW"/>
</dbReference>
<dbReference type="Pfam" id="PF00970">
    <property type="entry name" value="FAD_binding_6"/>
    <property type="match status" value="1"/>
</dbReference>
<keyword evidence="12" id="KW-0521">NADP</keyword>
<dbReference type="PROSITE" id="PS01033">
    <property type="entry name" value="GLOBIN"/>
    <property type="match status" value="1"/>
</dbReference>
<dbReference type="FunFam" id="2.40.30.10:FF:000034">
    <property type="entry name" value="Flavohemoprotein"/>
    <property type="match status" value="1"/>
</dbReference>
<evidence type="ECO:0000259" key="22">
    <source>
        <dbReference type="PROSITE" id="PS01033"/>
    </source>
</evidence>
<keyword evidence="9" id="KW-0285">Flavoprotein</keyword>
<evidence type="ECO:0000259" key="23">
    <source>
        <dbReference type="PROSITE" id="PS51384"/>
    </source>
</evidence>
<evidence type="ECO:0000256" key="18">
    <source>
        <dbReference type="ARBA" id="ARBA00033187"/>
    </source>
</evidence>
<dbReference type="SUPFAM" id="SSF63380">
    <property type="entry name" value="Riboflavin synthase domain-like"/>
    <property type="match status" value="1"/>
</dbReference>
<comment type="similarity">
    <text evidence="3">In the C-terminal section; belongs to the flavoprotein pyridine nucleotide cytochrome reductase family.</text>
</comment>
<dbReference type="InterPro" id="IPR017927">
    <property type="entry name" value="FAD-bd_FR_type"/>
</dbReference>
<dbReference type="PROSITE" id="PS51384">
    <property type="entry name" value="FAD_FR"/>
    <property type="match status" value="1"/>
</dbReference>
<evidence type="ECO:0000256" key="2">
    <source>
        <dbReference type="ARBA" id="ARBA00001974"/>
    </source>
</evidence>
<dbReference type="CDD" id="cd14777">
    <property type="entry name" value="Yhb1-globin-like"/>
    <property type="match status" value="1"/>
</dbReference>
<organism evidence="24 25">
    <name type="scientific">Alkalicoccus saliphilus</name>
    <dbReference type="NCBI Taxonomy" id="200989"/>
    <lineage>
        <taxon>Bacteria</taxon>
        <taxon>Bacillati</taxon>
        <taxon>Bacillota</taxon>
        <taxon>Bacilli</taxon>
        <taxon>Bacillales</taxon>
        <taxon>Bacillaceae</taxon>
        <taxon>Alkalicoccus</taxon>
    </lineage>
</organism>
<dbReference type="GO" id="GO:0071500">
    <property type="term" value="P:cellular response to nitrosative stress"/>
    <property type="evidence" value="ECO:0007669"/>
    <property type="project" value="TreeGrafter"/>
</dbReference>
<evidence type="ECO:0000256" key="3">
    <source>
        <dbReference type="ARBA" id="ARBA00006401"/>
    </source>
</evidence>
<evidence type="ECO:0000256" key="16">
    <source>
        <dbReference type="ARBA" id="ARBA00030024"/>
    </source>
</evidence>
<evidence type="ECO:0000256" key="10">
    <source>
        <dbReference type="ARBA" id="ARBA00022723"/>
    </source>
</evidence>
<dbReference type="SUPFAM" id="SSF46458">
    <property type="entry name" value="Globin-like"/>
    <property type="match status" value="1"/>
</dbReference>
<dbReference type="Gene3D" id="1.10.490.10">
    <property type="entry name" value="Globins"/>
    <property type="match status" value="1"/>
</dbReference>
<evidence type="ECO:0000256" key="1">
    <source>
        <dbReference type="ARBA" id="ARBA00001970"/>
    </source>
</evidence>
<keyword evidence="25" id="KW-1185">Reference proteome</keyword>
<evidence type="ECO:0000256" key="11">
    <source>
        <dbReference type="ARBA" id="ARBA00022827"/>
    </source>
</evidence>